<dbReference type="EnsemblPlants" id="KQL01572">
    <property type="protein sequence ID" value="KQL01572"/>
    <property type="gene ID" value="SETIT_015889mg"/>
</dbReference>
<dbReference type="Proteomes" id="UP000004995">
    <property type="component" value="Unassembled WGS sequence"/>
</dbReference>
<name>K3YNP7_SETIT</name>
<sequence>MSSSLIFCCFAALPCRNTKMHRKFLCRQLILDQQAIYPLWFSMWFQFFSNFSYSSEFCHKTLIKFWTTSSQYHIISVGYSFVKK</sequence>
<accession>K3YNP7</accession>
<dbReference type="AlphaFoldDB" id="K3YNP7"/>
<proteinExistence type="predicted"/>
<organism evidence="1 2">
    <name type="scientific">Setaria italica</name>
    <name type="common">Foxtail millet</name>
    <name type="synonym">Panicum italicum</name>
    <dbReference type="NCBI Taxonomy" id="4555"/>
    <lineage>
        <taxon>Eukaryota</taxon>
        <taxon>Viridiplantae</taxon>
        <taxon>Streptophyta</taxon>
        <taxon>Embryophyta</taxon>
        <taxon>Tracheophyta</taxon>
        <taxon>Spermatophyta</taxon>
        <taxon>Magnoliopsida</taxon>
        <taxon>Liliopsida</taxon>
        <taxon>Poales</taxon>
        <taxon>Poaceae</taxon>
        <taxon>PACMAD clade</taxon>
        <taxon>Panicoideae</taxon>
        <taxon>Panicodae</taxon>
        <taxon>Paniceae</taxon>
        <taxon>Cenchrinae</taxon>
        <taxon>Setaria</taxon>
    </lineage>
</organism>
<reference evidence="2" key="1">
    <citation type="journal article" date="2012" name="Nat. Biotechnol.">
        <title>Reference genome sequence of the model plant Setaria.</title>
        <authorList>
            <person name="Bennetzen J.L."/>
            <person name="Schmutz J."/>
            <person name="Wang H."/>
            <person name="Percifield R."/>
            <person name="Hawkins J."/>
            <person name="Pontaroli A.C."/>
            <person name="Estep M."/>
            <person name="Feng L."/>
            <person name="Vaughn J.N."/>
            <person name="Grimwood J."/>
            <person name="Jenkins J."/>
            <person name="Barry K."/>
            <person name="Lindquist E."/>
            <person name="Hellsten U."/>
            <person name="Deshpande S."/>
            <person name="Wang X."/>
            <person name="Wu X."/>
            <person name="Mitros T."/>
            <person name="Triplett J."/>
            <person name="Yang X."/>
            <person name="Ye C.Y."/>
            <person name="Mauro-Herrera M."/>
            <person name="Wang L."/>
            <person name="Li P."/>
            <person name="Sharma M."/>
            <person name="Sharma R."/>
            <person name="Ronald P.C."/>
            <person name="Panaud O."/>
            <person name="Kellogg E.A."/>
            <person name="Brutnell T.P."/>
            <person name="Doust A.N."/>
            <person name="Tuskan G.A."/>
            <person name="Rokhsar D."/>
            <person name="Devos K.M."/>
        </authorList>
    </citation>
    <scope>NUCLEOTIDE SEQUENCE [LARGE SCALE GENOMIC DNA]</scope>
    <source>
        <strain evidence="2">cv. Yugu1</strain>
    </source>
</reference>
<evidence type="ECO:0000313" key="1">
    <source>
        <dbReference type="EnsemblPlants" id="KQL01572"/>
    </source>
</evidence>
<dbReference type="EMBL" id="AGNK02003767">
    <property type="status" value="NOT_ANNOTATED_CDS"/>
    <property type="molecule type" value="Genomic_DNA"/>
</dbReference>
<evidence type="ECO:0000313" key="2">
    <source>
        <dbReference type="Proteomes" id="UP000004995"/>
    </source>
</evidence>
<keyword evidence="2" id="KW-1185">Reference proteome</keyword>
<dbReference type="HOGENOM" id="CLU_2531767_0_0_1"/>
<protein>
    <submittedName>
        <fullName evidence="1">Uncharacterized protein</fullName>
    </submittedName>
</protein>
<reference evidence="1" key="2">
    <citation type="submission" date="2018-08" db="UniProtKB">
        <authorList>
            <consortium name="EnsemblPlants"/>
        </authorList>
    </citation>
    <scope>IDENTIFICATION</scope>
    <source>
        <strain evidence="1">Yugu1</strain>
    </source>
</reference>
<dbReference type="Gramene" id="KQL01572">
    <property type="protein sequence ID" value="KQL01572"/>
    <property type="gene ID" value="SETIT_015889mg"/>
</dbReference>
<dbReference type="InParanoid" id="K3YNP7"/>